<accession>A0A8H3WXC9</accession>
<comment type="caution">
    <text evidence="2">The sequence shown here is derived from an EMBL/GenBank/DDBJ whole genome shotgun (WGS) entry which is preliminary data.</text>
</comment>
<reference evidence="2 3" key="1">
    <citation type="journal article" date="2019" name="Environ. Microbiol.">
        <title>At the nexus of three kingdoms: the genome of the mycorrhizal fungus Gigaspora margarita provides insights into plant, endobacterial and fungal interactions.</title>
        <authorList>
            <person name="Venice F."/>
            <person name="Ghignone S."/>
            <person name="Salvioli di Fossalunga A."/>
            <person name="Amselem J."/>
            <person name="Novero M."/>
            <person name="Xianan X."/>
            <person name="Sedzielewska Toro K."/>
            <person name="Morin E."/>
            <person name="Lipzen A."/>
            <person name="Grigoriev I.V."/>
            <person name="Henrissat B."/>
            <person name="Martin F.M."/>
            <person name="Bonfante P."/>
        </authorList>
    </citation>
    <scope>NUCLEOTIDE SEQUENCE [LARGE SCALE GENOMIC DNA]</scope>
    <source>
        <strain evidence="2 3">BEG34</strain>
    </source>
</reference>
<dbReference type="Proteomes" id="UP000439903">
    <property type="component" value="Unassembled WGS sequence"/>
</dbReference>
<gene>
    <name evidence="2" type="ORF">F8M41_015893</name>
</gene>
<feature type="region of interest" description="Disordered" evidence="1">
    <location>
        <begin position="1"/>
        <end position="28"/>
    </location>
</feature>
<organism evidence="2 3">
    <name type="scientific">Gigaspora margarita</name>
    <dbReference type="NCBI Taxonomy" id="4874"/>
    <lineage>
        <taxon>Eukaryota</taxon>
        <taxon>Fungi</taxon>
        <taxon>Fungi incertae sedis</taxon>
        <taxon>Mucoromycota</taxon>
        <taxon>Glomeromycotina</taxon>
        <taxon>Glomeromycetes</taxon>
        <taxon>Diversisporales</taxon>
        <taxon>Gigasporaceae</taxon>
        <taxon>Gigaspora</taxon>
    </lineage>
</organism>
<sequence length="116" mass="13719">MYSVLLAEHDSKTPNNPDSEDPKKKHGIQKAKDIKKCIAKRKLRYDKFLECLRNKKLTWHDIYSFHSYDHQIYLERNSNPSIWTLANWIIKHLIASEIFLGEAEERAMKAKLHVKA</sequence>
<name>A0A8H3WXC9_GIGMA</name>
<dbReference type="EMBL" id="WTPW01003372">
    <property type="protein sequence ID" value="KAF0345189.1"/>
    <property type="molecule type" value="Genomic_DNA"/>
</dbReference>
<keyword evidence="3" id="KW-1185">Reference proteome</keyword>
<dbReference type="OrthoDB" id="2352501at2759"/>
<evidence type="ECO:0000313" key="3">
    <source>
        <dbReference type="Proteomes" id="UP000439903"/>
    </source>
</evidence>
<proteinExistence type="predicted"/>
<evidence type="ECO:0000313" key="2">
    <source>
        <dbReference type="EMBL" id="KAF0345189.1"/>
    </source>
</evidence>
<dbReference type="AlphaFoldDB" id="A0A8H3WXC9"/>
<protein>
    <submittedName>
        <fullName evidence="2">Zinc finger protein: PROVISIONAL</fullName>
    </submittedName>
</protein>
<evidence type="ECO:0000256" key="1">
    <source>
        <dbReference type="SAM" id="MobiDB-lite"/>
    </source>
</evidence>